<dbReference type="RefSeq" id="WP_380940260.1">
    <property type="nucleotide sequence ID" value="NZ_JBHUFC010000003.1"/>
</dbReference>
<dbReference type="InterPro" id="IPR020846">
    <property type="entry name" value="MFS_dom"/>
</dbReference>
<evidence type="ECO:0000313" key="7">
    <source>
        <dbReference type="Proteomes" id="UP001597283"/>
    </source>
</evidence>
<gene>
    <name evidence="6" type="ORF">ACFSC3_09970</name>
</gene>
<dbReference type="InterPro" id="IPR036259">
    <property type="entry name" value="MFS_trans_sf"/>
</dbReference>
<organism evidence="6 7">
    <name type="scientific">Sphingomonas floccifaciens</name>
    <dbReference type="NCBI Taxonomy" id="1844115"/>
    <lineage>
        <taxon>Bacteria</taxon>
        <taxon>Pseudomonadati</taxon>
        <taxon>Pseudomonadota</taxon>
        <taxon>Alphaproteobacteria</taxon>
        <taxon>Sphingomonadales</taxon>
        <taxon>Sphingomonadaceae</taxon>
        <taxon>Sphingomonas</taxon>
    </lineage>
</organism>
<dbReference type="EMBL" id="JBHUFC010000003">
    <property type="protein sequence ID" value="MFD1787901.1"/>
    <property type="molecule type" value="Genomic_DNA"/>
</dbReference>
<feature type="transmembrane region" description="Helical" evidence="4">
    <location>
        <begin position="52"/>
        <end position="73"/>
    </location>
</feature>
<evidence type="ECO:0000256" key="4">
    <source>
        <dbReference type="SAM" id="Phobius"/>
    </source>
</evidence>
<reference evidence="7" key="1">
    <citation type="journal article" date="2019" name="Int. J. Syst. Evol. Microbiol.">
        <title>The Global Catalogue of Microorganisms (GCM) 10K type strain sequencing project: providing services to taxonomists for standard genome sequencing and annotation.</title>
        <authorList>
            <consortium name="The Broad Institute Genomics Platform"/>
            <consortium name="The Broad Institute Genome Sequencing Center for Infectious Disease"/>
            <person name="Wu L."/>
            <person name="Ma J."/>
        </authorList>
    </citation>
    <scope>NUCLEOTIDE SEQUENCE [LARGE SCALE GENOMIC DNA]</scope>
    <source>
        <strain evidence="7">Q85</strain>
    </source>
</reference>
<feature type="domain" description="Major facilitator superfamily (MFS) profile" evidence="5">
    <location>
        <begin position="178"/>
        <end position="397"/>
    </location>
</feature>
<dbReference type="Gene3D" id="1.20.1250.20">
    <property type="entry name" value="MFS general substrate transporter like domains"/>
    <property type="match status" value="2"/>
</dbReference>
<protein>
    <submittedName>
        <fullName evidence="6">MFS transporter</fullName>
    </submittedName>
</protein>
<dbReference type="Proteomes" id="UP001597283">
    <property type="component" value="Unassembled WGS sequence"/>
</dbReference>
<feature type="transmembrane region" description="Helical" evidence="4">
    <location>
        <begin position="341"/>
        <end position="361"/>
    </location>
</feature>
<feature type="transmembrane region" description="Helical" evidence="4">
    <location>
        <begin position="215"/>
        <end position="236"/>
    </location>
</feature>
<feature type="transmembrane region" description="Helical" evidence="4">
    <location>
        <begin position="174"/>
        <end position="194"/>
    </location>
</feature>
<dbReference type="PROSITE" id="PS50850">
    <property type="entry name" value="MFS"/>
    <property type="match status" value="1"/>
</dbReference>
<dbReference type="SUPFAM" id="SSF103473">
    <property type="entry name" value="MFS general substrate transporter"/>
    <property type="match status" value="1"/>
</dbReference>
<comment type="caution">
    <text evidence="6">The sequence shown here is derived from an EMBL/GenBank/DDBJ whole genome shotgun (WGS) entry which is preliminary data.</text>
</comment>
<dbReference type="PANTHER" id="PTHR23528">
    <property type="match status" value="1"/>
</dbReference>
<dbReference type="Pfam" id="PF07690">
    <property type="entry name" value="MFS_1"/>
    <property type="match status" value="1"/>
</dbReference>
<feature type="transmembrane region" description="Helical" evidence="4">
    <location>
        <begin position="110"/>
        <end position="132"/>
    </location>
</feature>
<keyword evidence="2 4" id="KW-1133">Transmembrane helix</keyword>
<evidence type="ECO:0000313" key="6">
    <source>
        <dbReference type="EMBL" id="MFD1787901.1"/>
    </source>
</evidence>
<accession>A0ABW4NCZ3</accession>
<feature type="transmembrane region" description="Helical" evidence="4">
    <location>
        <begin position="367"/>
        <end position="385"/>
    </location>
</feature>
<evidence type="ECO:0000259" key="5">
    <source>
        <dbReference type="PROSITE" id="PS50850"/>
    </source>
</evidence>
<evidence type="ECO:0000256" key="3">
    <source>
        <dbReference type="ARBA" id="ARBA00023136"/>
    </source>
</evidence>
<evidence type="ECO:0000256" key="1">
    <source>
        <dbReference type="ARBA" id="ARBA00022692"/>
    </source>
</evidence>
<keyword evidence="3 4" id="KW-0472">Membrane</keyword>
<feature type="transmembrane region" description="Helical" evidence="4">
    <location>
        <begin position="248"/>
        <end position="270"/>
    </location>
</feature>
<keyword evidence="7" id="KW-1185">Reference proteome</keyword>
<dbReference type="PANTHER" id="PTHR23528:SF1">
    <property type="entry name" value="MAJOR FACILITATOR SUPERFAMILY (MFS) PROFILE DOMAIN-CONTAINING PROTEIN"/>
    <property type="match status" value="1"/>
</dbReference>
<evidence type="ECO:0000256" key="2">
    <source>
        <dbReference type="ARBA" id="ARBA00022989"/>
    </source>
</evidence>
<proteinExistence type="predicted"/>
<feature type="transmembrane region" description="Helical" evidence="4">
    <location>
        <begin position="144"/>
        <end position="162"/>
    </location>
</feature>
<feature type="transmembrane region" description="Helical" evidence="4">
    <location>
        <begin position="300"/>
        <end position="320"/>
    </location>
</feature>
<dbReference type="InterPro" id="IPR011701">
    <property type="entry name" value="MFS"/>
</dbReference>
<sequence>MTDAAATATSARTRSFLILYAIATAGSVIAYSPFLVLVLPGRVSVLAGGEDVRWLGLILLAGSIAASIGGVAVGMASDWTRRRRIWIGGGLVATVGLLPVLGRIDHITMLLVTVMVWQVALNSILIPLAAWAADRMPPDQAGRLGGWLALAPVVGAWSGLLLAGVDGQVADRLWLVALVAAAMIAPILVSTDRVTGQSPAPETTHPPAMVARRMWAARLLVQVAAGGPSSYLLFWLRSVEPRIAGAQVTTLFALGLTAAAVLATVLGRWIDRHGRPMRMLAGSAIGAGVGLAAMAGTTGWVAAVLAYLLFATASAAFLALHSGQTLRILPDPRRHGRHIGWFNLTNTLPTIIVPMLAIGIIPPFGYSGLFLLSAGLCAVAALILAGEASRSAPPPLH</sequence>
<keyword evidence="1 4" id="KW-0812">Transmembrane</keyword>
<feature type="transmembrane region" description="Helical" evidence="4">
    <location>
        <begin position="17"/>
        <end position="40"/>
    </location>
</feature>
<name>A0ABW4NCZ3_9SPHN</name>